<dbReference type="InterPro" id="IPR049591">
    <property type="entry name" value="CE4_u4-like"/>
</dbReference>
<protein>
    <submittedName>
        <fullName evidence="1">Polysaccharide deacetylase</fullName>
    </submittedName>
</protein>
<evidence type="ECO:0000313" key="1">
    <source>
        <dbReference type="EMBL" id="MQY42283.1"/>
    </source>
</evidence>
<dbReference type="CDD" id="cd10928">
    <property type="entry name" value="CE4_u4"/>
    <property type="match status" value="1"/>
</dbReference>
<dbReference type="Proteomes" id="UP000436694">
    <property type="component" value="Unassembled WGS sequence"/>
</dbReference>
<dbReference type="GO" id="GO:0005975">
    <property type="term" value="P:carbohydrate metabolic process"/>
    <property type="evidence" value="ECO:0007669"/>
    <property type="project" value="InterPro"/>
</dbReference>
<accession>A0A844ANZ6</accession>
<sequence length="248" mass="27534">MRIDWSPLERELQIWRDEGLTLPIWWRDDDAIAPTRALEQLSTLSQDLGLPVHLAIIPKDATQALANNLQSCFIPVVHGWAHLSHAPHGKKKAEFGAGRSDALQDAQQGLQRLKTLFGARLCPMFVPPWNRIGADVTAGLAGLGYRALSTFTPRSAACAAPGLLQINTHLDPIAWRGSRSLVLPETLITQLCVQLKDRREGRSDATEPYGILTHHLVHDDAIWNFTHSLLARLLEGPSHIWSHDEDDA</sequence>
<comment type="caution">
    <text evidence="1">The sequence shown here is derived from an EMBL/GenBank/DDBJ whole genome shotgun (WGS) entry which is preliminary data.</text>
</comment>
<gene>
    <name evidence="1" type="ORF">GG681_06490</name>
</gene>
<dbReference type="EMBL" id="WIXK01000003">
    <property type="protein sequence ID" value="MQY42283.1"/>
    <property type="molecule type" value="Genomic_DNA"/>
</dbReference>
<name>A0A844ANZ6_9RHOB</name>
<dbReference type="InterPro" id="IPR011330">
    <property type="entry name" value="Glyco_hydro/deAcase_b/a-brl"/>
</dbReference>
<dbReference type="SUPFAM" id="SSF88713">
    <property type="entry name" value="Glycoside hydrolase/deacetylase"/>
    <property type="match status" value="1"/>
</dbReference>
<organism evidence="1 2">
    <name type="scientific">Tritonibacter aquimaris</name>
    <dbReference type="NCBI Taxonomy" id="2663379"/>
    <lineage>
        <taxon>Bacteria</taxon>
        <taxon>Pseudomonadati</taxon>
        <taxon>Pseudomonadota</taxon>
        <taxon>Alphaproteobacteria</taxon>
        <taxon>Rhodobacterales</taxon>
        <taxon>Paracoccaceae</taxon>
        <taxon>Tritonibacter</taxon>
    </lineage>
</organism>
<reference evidence="1 2" key="1">
    <citation type="submission" date="2019-10" db="EMBL/GenBank/DDBJ databases">
        <title>Epibacterium sp. nov., isolated from seawater.</title>
        <authorList>
            <person name="Zhang X."/>
            <person name="Li N."/>
        </authorList>
    </citation>
    <scope>NUCLEOTIDE SEQUENCE [LARGE SCALE GENOMIC DNA]</scope>
    <source>
        <strain evidence="1 2">SM1969</strain>
    </source>
</reference>
<evidence type="ECO:0000313" key="2">
    <source>
        <dbReference type="Proteomes" id="UP000436694"/>
    </source>
</evidence>
<dbReference type="AlphaFoldDB" id="A0A844ANZ6"/>
<proteinExistence type="predicted"/>
<dbReference type="RefSeq" id="WP_153546321.1">
    <property type="nucleotide sequence ID" value="NZ_WIXK01000003.1"/>
</dbReference>
<keyword evidence="2" id="KW-1185">Reference proteome</keyword>